<dbReference type="Proteomes" id="UP001346149">
    <property type="component" value="Unassembled WGS sequence"/>
</dbReference>
<evidence type="ECO:0000313" key="3">
    <source>
        <dbReference type="EMBL" id="KAK4788967.1"/>
    </source>
</evidence>
<dbReference type="Pfam" id="PF01535">
    <property type="entry name" value="PPR"/>
    <property type="match status" value="1"/>
</dbReference>
<dbReference type="GO" id="GO:0003723">
    <property type="term" value="F:RNA binding"/>
    <property type="evidence" value="ECO:0007669"/>
    <property type="project" value="InterPro"/>
</dbReference>
<dbReference type="GO" id="GO:0099402">
    <property type="term" value="P:plant organ development"/>
    <property type="evidence" value="ECO:0007669"/>
    <property type="project" value="UniProtKB-ARBA"/>
</dbReference>
<protein>
    <recommendedName>
        <fullName evidence="5">Pentatricopeptide repeat-containing protein</fullName>
    </recommendedName>
</protein>
<evidence type="ECO:0000313" key="4">
    <source>
        <dbReference type="Proteomes" id="UP001346149"/>
    </source>
</evidence>
<organism evidence="3 4">
    <name type="scientific">Trapa natans</name>
    <name type="common">Water chestnut</name>
    <dbReference type="NCBI Taxonomy" id="22666"/>
    <lineage>
        <taxon>Eukaryota</taxon>
        <taxon>Viridiplantae</taxon>
        <taxon>Streptophyta</taxon>
        <taxon>Embryophyta</taxon>
        <taxon>Tracheophyta</taxon>
        <taxon>Spermatophyta</taxon>
        <taxon>Magnoliopsida</taxon>
        <taxon>eudicotyledons</taxon>
        <taxon>Gunneridae</taxon>
        <taxon>Pentapetalae</taxon>
        <taxon>rosids</taxon>
        <taxon>malvids</taxon>
        <taxon>Myrtales</taxon>
        <taxon>Lythraceae</taxon>
        <taxon>Trapa</taxon>
    </lineage>
</organism>
<dbReference type="GO" id="GO:0009451">
    <property type="term" value="P:RNA modification"/>
    <property type="evidence" value="ECO:0007669"/>
    <property type="project" value="InterPro"/>
</dbReference>
<dbReference type="EMBL" id="JAXQNO010000011">
    <property type="protein sequence ID" value="KAK4788967.1"/>
    <property type="molecule type" value="Genomic_DNA"/>
</dbReference>
<evidence type="ECO:0000256" key="1">
    <source>
        <dbReference type="ARBA" id="ARBA00022737"/>
    </source>
</evidence>
<keyword evidence="1" id="KW-0677">Repeat</keyword>
<gene>
    <name evidence="3" type="ORF">SAY86_020286</name>
</gene>
<dbReference type="PANTHER" id="PTHR47926">
    <property type="entry name" value="PENTATRICOPEPTIDE REPEAT-CONTAINING PROTEIN"/>
    <property type="match status" value="1"/>
</dbReference>
<dbReference type="PROSITE" id="PS51375">
    <property type="entry name" value="PPR"/>
    <property type="match status" value="1"/>
</dbReference>
<evidence type="ECO:0000256" key="2">
    <source>
        <dbReference type="PROSITE-ProRule" id="PRU00708"/>
    </source>
</evidence>
<dbReference type="InterPro" id="IPR011990">
    <property type="entry name" value="TPR-like_helical_dom_sf"/>
</dbReference>
<dbReference type="PANTHER" id="PTHR47926:SF475">
    <property type="entry name" value="DYW DOMAIN-CONTAINING PROTEIN"/>
    <property type="match status" value="1"/>
</dbReference>
<dbReference type="AlphaFoldDB" id="A0AAN7LMM8"/>
<keyword evidence="4" id="KW-1185">Reference proteome</keyword>
<dbReference type="InterPro" id="IPR002885">
    <property type="entry name" value="PPR_rpt"/>
</dbReference>
<dbReference type="Pfam" id="PF13041">
    <property type="entry name" value="PPR_2"/>
    <property type="match status" value="1"/>
</dbReference>
<name>A0AAN7LMM8_TRANT</name>
<dbReference type="FunFam" id="1.25.40.10:FF:000158">
    <property type="entry name" value="pentatricopeptide repeat-containing protein At2g33680"/>
    <property type="match status" value="1"/>
</dbReference>
<proteinExistence type="predicted"/>
<dbReference type="InterPro" id="IPR046960">
    <property type="entry name" value="PPR_At4g14850-like_plant"/>
</dbReference>
<accession>A0AAN7LMM8</accession>
<feature type="repeat" description="PPR" evidence="2">
    <location>
        <begin position="69"/>
        <end position="103"/>
    </location>
</feature>
<dbReference type="Gene3D" id="1.25.40.10">
    <property type="entry name" value="Tetratricopeptide repeat domain"/>
    <property type="match status" value="2"/>
</dbReference>
<dbReference type="NCBIfam" id="TIGR00756">
    <property type="entry name" value="PPR"/>
    <property type="match status" value="1"/>
</dbReference>
<evidence type="ECO:0008006" key="5">
    <source>
        <dbReference type="Google" id="ProtNLM"/>
    </source>
</evidence>
<comment type="caution">
    <text evidence="3">The sequence shown here is derived from an EMBL/GenBank/DDBJ whole genome shotgun (WGS) entry which is preliminary data.</text>
</comment>
<sequence>MRQIHKGGAYVHNGLHEEVLQQFIRMIRDDVCPDQATFASVLKACATLTSPSLGNQVHSCLVKFDFMSNVFAGSALLDVYAKCGLMKEAIRTFEQMPTRNVISWNTMLTAYAHGDGKTTISVFEEMVKSGFAPNSVSFLNVLASCSHSGLVEEGLQYFDLMIRDYKHVVKREHYACVLDVLYRARRFAEAGEMMSRMPYTLDEIMWVSILNSCPHVNLANIYAALDRWDDVAWVKAALREWGIKKALRYVKVLHTWCFMGRHPTLQGVLVAREVP</sequence>
<reference evidence="3 4" key="1">
    <citation type="journal article" date="2023" name="Hortic Res">
        <title>Pangenome of water caltrop reveals structural variations and asymmetric subgenome divergence after allopolyploidization.</title>
        <authorList>
            <person name="Zhang X."/>
            <person name="Chen Y."/>
            <person name="Wang L."/>
            <person name="Yuan Y."/>
            <person name="Fang M."/>
            <person name="Shi L."/>
            <person name="Lu R."/>
            <person name="Comes H.P."/>
            <person name="Ma Y."/>
            <person name="Chen Y."/>
            <person name="Huang G."/>
            <person name="Zhou Y."/>
            <person name="Zheng Z."/>
            <person name="Qiu Y."/>
        </authorList>
    </citation>
    <scope>NUCLEOTIDE SEQUENCE [LARGE SCALE GENOMIC DNA]</scope>
    <source>
        <strain evidence="3">F231</strain>
    </source>
</reference>